<accession>K5WJQ0</accession>
<dbReference type="EMBL" id="JH930469">
    <property type="protein sequence ID" value="EKM59640.1"/>
    <property type="molecule type" value="Genomic_DNA"/>
</dbReference>
<dbReference type="RefSeq" id="XP_007392198.1">
    <property type="nucleotide sequence ID" value="XM_007392136.1"/>
</dbReference>
<name>K5WJQ0_PHACS</name>
<proteinExistence type="predicted"/>
<keyword evidence="1" id="KW-0812">Transmembrane</keyword>
<dbReference type="AlphaFoldDB" id="K5WJQ0"/>
<keyword evidence="1" id="KW-1133">Transmembrane helix</keyword>
<evidence type="ECO:0000256" key="1">
    <source>
        <dbReference type="SAM" id="Phobius"/>
    </source>
</evidence>
<keyword evidence="1" id="KW-0472">Membrane</keyword>
<keyword evidence="3" id="KW-1185">Reference proteome</keyword>
<dbReference type="OrthoDB" id="6730379at2759"/>
<protein>
    <submittedName>
        <fullName evidence="2">Uncharacterized protein</fullName>
    </submittedName>
</protein>
<evidence type="ECO:0000313" key="2">
    <source>
        <dbReference type="EMBL" id="EKM59640.1"/>
    </source>
</evidence>
<dbReference type="KEGG" id="pco:PHACADRAFT_192017"/>
<dbReference type="GeneID" id="18910796"/>
<dbReference type="Proteomes" id="UP000008370">
    <property type="component" value="Unassembled WGS sequence"/>
</dbReference>
<gene>
    <name evidence="2" type="ORF">PHACADRAFT_192017</name>
</gene>
<sequence>MSFVSYGLGNIIGTEIFWAKDAPKYIPGIIAVLALPTVPPFIYYPLRGINLRMNKQRKARLVHEDVQWERKRYTFVDLTDKQNLFFVYTA</sequence>
<feature type="transmembrane region" description="Helical" evidence="1">
    <location>
        <begin position="25"/>
        <end position="46"/>
    </location>
</feature>
<reference evidence="2 3" key="1">
    <citation type="journal article" date="2012" name="BMC Genomics">
        <title>Comparative genomics of the white-rot fungi, Phanerochaete carnosa and P. chrysosporium, to elucidate the genetic basis of the distinct wood types they colonize.</title>
        <authorList>
            <person name="Suzuki H."/>
            <person name="MacDonald J."/>
            <person name="Syed K."/>
            <person name="Salamov A."/>
            <person name="Hori C."/>
            <person name="Aerts A."/>
            <person name="Henrissat B."/>
            <person name="Wiebenga A."/>
            <person name="vanKuyk P.A."/>
            <person name="Barry K."/>
            <person name="Lindquist E."/>
            <person name="LaButti K."/>
            <person name="Lapidus A."/>
            <person name="Lucas S."/>
            <person name="Coutinho P."/>
            <person name="Gong Y."/>
            <person name="Samejima M."/>
            <person name="Mahadevan R."/>
            <person name="Abou-Zaid M."/>
            <person name="de Vries R.P."/>
            <person name="Igarashi K."/>
            <person name="Yadav J.S."/>
            <person name="Grigoriev I.V."/>
            <person name="Master E.R."/>
        </authorList>
    </citation>
    <scope>NUCLEOTIDE SEQUENCE [LARGE SCALE GENOMIC DNA]</scope>
    <source>
        <strain evidence="2 3">HHB-10118-sp</strain>
    </source>
</reference>
<evidence type="ECO:0000313" key="3">
    <source>
        <dbReference type="Proteomes" id="UP000008370"/>
    </source>
</evidence>
<dbReference type="HOGENOM" id="CLU_2441589_0_0_1"/>
<dbReference type="InParanoid" id="K5WJQ0"/>
<organism evidence="2 3">
    <name type="scientific">Phanerochaete carnosa (strain HHB-10118-sp)</name>
    <name type="common">White-rot fungus</name>
    <name type="synonym">Peniophora carnosa</name>
    <dbReference type="NCBI Taxonomy" id="650164"/>
    <lineage>
        <taxon>Eukaryota</taxon>
        <taxon>Fungi</taxon>
        <taxon>Dikarya</taxon>
        <taxon>Basidiomycota</taxon>
        <taxon>Agaricomycotina</taxon>
        <taxon>Agaricomycetes</taxon>
        <taxon>Polyporales</taxon>
        <taxon>Phanerochaetaceae</taxon>
        <taxon>Phanerochaete</taxon>
    </lineage>
</organism>